<keyword evidence="2" id="KW-1185">Reference proteome</keyword>
<organism evidence="1 2">
    <name type="scientific">Rhododendron molle</name>
    <name type="common">Chinese azalea</name>
    <name type="synonym">Azalea mollis</name>
    <dbReference type="NCBI Taxonomy" id="49168"/>
    <lineage>
        <taxon>Eukaryota</taxon>
        <taxon>Viridiplantae</taxon>
        <taxon>Streptophyta</taxon>
        <taxon>Embryophyta</taxon>
        <taxon>Tracheophyta</taxon>
        <taxon>Spermatophyta</taxon>
        <taxon>Magnoliopsida</taxon>
        <taxon>eudicotyledons</taxon>
        <taxon>Gunneridae</taxon>
        <taxon>Pentapetalae</taxon>
        <taxon>asterids</taxon>
        <taxon>Ericales</taxon>
        <taxon>Ericaceae</taxon>
        <taxon>Ericoideae</taxon>
        <taxon>Rhodoreae</taxon>
        <taxon>Rhododendron</taxon>
    </lineage>
</organism>
<name>A0ACC0MDH4_RHOML</name>
<proteinExistence type="predicted"/>
<accession>A0ACC0MDH4</accession>
<dbReference type="EMBL" id="CM046396">
    <property type="protein sequence ID" value="KAI8539015.1"/>
    <property type="molecule type" value="Genomic_DNA"/>
</dbReference>
<gene>
    <name evidence="1" type="ORF">RHMOL_Rhmol09G0148100</name>
</gene>
<reference evidence="1" key="1">
    <citation type="submission" date="2022-02" db="EMBL/GenBank/DDBJ databases">
        <title>Plant Genome Project.</title>
        <authorList>
            <person name="Zhang R.-G."/>
        </authorList>
    </citation>
    <scope>NUCLEOTIDE SEQUENCE</scope>
    <source>
        <strain evidence="1">AT1</strain>
    </source>
</reference>
<evidence type="ECO:0000313" key="2">
    <source>
        <dbReference type="Proteomes" id="UP001062846"/>
    </source>
</evidence>
<comment type="caution">
    <text evidence="1">The sequence shown here is derived from an EMBL/GenBank/DDBJ whole genome shotgun (WGS) entry which is preliminary data.</text>
</comment>
<sequence length="101" mass="11664">MGDNIARLRDFVYGNKFRGDATFFPGGSIYPNPKESSLFLSLGHDVDVYFPPRKRSRIGAPFLFRGEIFEQQQPASIEGLHKMFRPSQDVWLDDDDDDEDY</sequence>
<dbReference type="Proteomes" id="UP001062846">
    <property type="component" value="Chromosome 9"/>
</dbReference>
<evidence type="ECO:0000313" key="1">
    <source>
        <dbReference type="EMBL" id="KAI8539015.1"/>
    </source>
</evidence>
<protein>
    <submittedName>
        <fullName evidence="1">Uncharacterized protein</fullName>
    </submittedName>
</protein>